<evidence type="ECO:0000313" key="4">
    <source>
        <dbReference type="EMBL" id="CAK1584100.1"/>
    </source>
</evidence>
<dbReference type="SUPFAM" id="SSF47616">
    <property type="entry name" value="GST C-terminal domain-like"/>
    <property type="match status" value="1"/>
</dbReference>
<dbReference type="GO" id="GO:0004364">
    <property type="term" value="F:glutathione transferase activity"/>
    <property type="evidence" value="ECO:0007669"/>
    <property type="project" value="TreeGrafter"/>
</dbReference>
<comment type="similarity">
    <text evidence="1">Belongs to the GST superfamily.</text>
</comment>
<dbReference type="Pfam" id="PF00043">
    <property type="entry name" value="GST_C"/>
    <property type="match status" value="1"/>
</dbReference>
<dbReference type="SFLD" id="SFLDS00019">
    <property type="entry name" value="Glutathione_Transferase_(cytos"/>
    <property type="match status" value="1"/>
</dbReference>
<sequence>MLNLKTLNKVIKIARNISVRYNSSKNKCLTMTQKMILYGDEVAPPVRFALMTAFVLGVEFDFRRIDLFASENKTELYKKINPLQKVPALVIGNRSICDSHVISLYFCRNWDKNNTLYPKDALTSAKVDEILFFNSSTLFPIDSEIFTTFFSSNQIDSKKVNDWLKALDLLENRLMEHQWLAGDRVMLCDICAMSTITSVQCLIPLADHHVRLKQWLNEIEKLSFTDINKRGLERLNKFIDLAKKP</sequence>
<evidence type="ECO:0000259" key="3">
    <source>
        <dbReference type="PROSITE" id="PS50405"/>
    </source>
</evidence>
<evidence type="ECO:0000256" key="1">
    <source>
        <dbReference type="RuleBase" id="RU003494"/>
    </source>
</evidence>
<dbReference type="Proteomes" id="UP001314205">
    <property type="component" value="Unassembled WGS sequence"/>
</dbReference>
<dbReference type="InterPro" id="IPR004046">
    <property type="entry name" value="GST_C"/>
</dbReference>
<dbReference type="PROSITE" id="PS50405">
    <property type="entry name" value="GST_CTER"/>
    <property type="match status" value="1"/>
</dbReference>
<dbReference type="InterPro" id="IPR010987">
    <property type="entry name" value="Glutathione-S-Trfase_C-like"/>
</dbReference>
<dbReference type="Gene3D" id="1.20.1050.10">
    <property type="match status" value="1"/>
</dbReference>
<evidence type="ECO:0000259" key="2">
    <source>
        <dbReference type="PROSITE" id="PS50404"/>
    </source>
</evidence>
<dbReference type="SFLD" id="SFLDG00358">
    <property type="entry name" value="Main_(cytGST)"/>
    <property type="match status" value="1"/>
</dbReference>
<accession>A0AAV1KMU2</accession>
<feature type="domain" description="GST N-terminal" evidence="2">
    <location>
        <begin position="33"/>
        <end position="114"/>
    </location>
</feature>
<dbReference type="InterPro" id="IPR036282">
    <property type="entry name" value="Glutathione-S-Trfase_C_sf"/>
</dbReference>
<name>A0AAV1KMU2_9NEOP</name>
<evidence type="ECO:0000313" key="5">
    <source>
        <dbReference type="Proteomes" id="UP001314205"/>
    </source>
</evidence>
<dbReference type="InterPro" id="IPR036249">
    <property type="entry name" value="Thioredoxin-like_sf"/>
</dbReference>
<reference evidence="4 5" key="1">
    <citation type="submission" date="2023-11" db="EMBL/GenBank/DDBJ databases">
        <authorList>
            <person name="Hedman E."/>
            <person name="Englund M."/>
            <person name="Stromberg M."/>
            <person name="Nyberg Akerstrom W."/>
            <person name="Nylinder S."/>
            <person name="Jareborg N."/>
            <person name="Kallberg Y."/>
            <person name="Kronander E."/>
        </authorList>
    </citation>
    <scope>NUCLEOTIDE SEQUENCE [LARGE SCALE GENOMIC DNA]</scope>
</reference>
<gene>
    <name evidence="4" type="ORF">PARMNEM_LOCUS5414</name>
</gene>
<dbReference type="EMBL" id="CAVLGL010000068">
    <property type="protein sequence ID" value="CAK1584100.1"/>
    <property type="molecule type" value="Genomic_DNA"/>
</dbReference>
<keyword evidence="5" id="KW-1185">Reference proteome</keyword>
<dbReference type="SUPFAM" id="SSF52833">
    <property type="entry name" value="Thioredoxin-like"/>
    <property type="match status" value="1"/>
</dbReference>
<dbReference type="AlphaFoldDB" id="A0AAV1KMU2"/>
<dbReference type="Gene3D" id="3.40.30.10">
    <property type="entry name" value="Glutaredoxin"/>
    <property type="match status" value="1"/>
</dbReference>
<dbReference type="Pfam" id="PF02798">
    <property type="entry name" value="GST_N"/>
    <property type="match status" value="1"/>
</dbReference>
<proteinExistence type="inferred from homology"/>
<dbReference type="GO" id="GO:0006749">
    <property type="term" value="P:glutathione metabolic process"/>
    <property type="evidence" value="ECO:0007669"/>
    <property type="project" value="TreeGrafter"/>
</dbReference>
<organism evidence="4 5">
    <name type="scientific">Parnassius mnemosyne</name>
    <name type="common">clouded apollo</name>
    <dbReference type="NCBI Taxonomy" id="213953"/>
    <lineage>
        <taxon>Eukaryota</taxon>
        <taxon>Metazoa</taxon>
        <taxon>Ecdysozoa</taxon>
        <taxon>Arthropoda</taxon>
        <taxon>Hexapoda</taxon>
        <taxon>Insecta</taxon>
        <taxon>Pterygota</taxon>
        <taxon>Neoptera</taxon>
        <taxon>Endopterygota</taxon>
        <taxon>Lepidoptera</taxon>
        <taxon>Glossata</taxon>
        <taxon>Ditrysia</taxon>
        <taxon>Papilionoidea</taxon>
        <taxon>Papilionidae</taxon>
        <taxon>Parnassiinae</taxon>
        <taxon>Parnassini</taxon>
        <taxon>Parnassius</taxon>
        <taxon>Driopa</taxon>
    </lineage>
</organism>
<dbReference type="PANTHER" id="PTHR43969:SF5">
    <property type="entry name" value="GLUTATHIONE S-TRANSFERASE E14"/>
    <property type="match status" value="1"/>
</dbReference>
<dbReference type="PANTHER" id="PTHR43969">
    <property type="entry name" value="GLUTATHIONE S TRANSFERASE D10, ISOFORM A-RELATED"/>
    <property type="match status" value="1"/>
</dbReference>
<comment type="caution">
    <text evidence="4">The sequence shown here is derived from an EMBL/GenBank/DDBJ whole genome shotgun (WGS) entry which is preliminary data.</text>
</comment>
<protein>
    <submittedName>
        <fullName evidence="4">Uncharacterized protein</fullName>
    </submittedName>
</protein>
<dbReference type="InterPro" id="IPR040079">
    <property type="entry name" value="Glutathione_S-Trfase"/>
</dbReference>
<feature type="domain" description="GST C-terminal" evidence="3">
    <location>
        <begin position="120"/>
        <end position="245"/>
    </location>
</feature>
<dbReference type="PROSITE" id="PS50404">
    <property type="entry name" value="GST_NTER"/>
    <property type="match status" value="1"/>
</dbReference>
<dbReference type="InterPro" id="IPR004045">
    <property type="entry name" value="Glutathione_S-Trfase_N"/>
</dbReference>